<dbReference type="Pfam" id="PF06094">
    <property type="entry name" value="GGACT"/>
    <property type="match status" value="1"/>
</dbReference>
<comment type="caution">
    <text evidence="2">The sequence shown here is derived from an EMBL/GenBank/DDBJ whole genome shotgun (WGS) entry which is preliminary data.</text>
</comment>
<evidence type="ECO:0000313" key="3">
    <source>
        <dbReference type="Proteomes" id="UP001162972"/>
    </source>
</evidence>
<dbReference type="SUPFAM" id="SSF110857">
    <property type="entry name" value="Gamma-glutamyl cyclotransferase-like"/>
    <property type="match status" value="1"/>
</dbReference>
<dbReference type="InterPro" id="IPR009288">
    <property type="entry name" value="AIG2-like_dom"/>
</dbReference>
<evidence type="ECO:0000313" key="2">
    <source>
        <dbReference type="EMBL" id="KAJ6415552.1"/>
    </source>
</evidence>
<dbReference type="Proteomes" id="UP001162972">
    <property type="component" value="Chromosome 3"/>
</dbReference>
<dbReference type="AlphaFoldDB" id="A0AAD6K426"/>
<dbReference type="Gene3D" id="3.10.490.10">
    <property type="entry name" value="Gamma-glutamyl cyclotransferase-like"/>
    <property type="match status" value="1"/>
</dbReference>
<reference evidence="2 3" key="1">
    <citation type="journal article" date="2023" name="Int. J. Mol. Sci.">
        <title>De Novo Assembly and Annotation of 11 Diverse Shrub Willow (Salix) Genomes Reveals Novel Gene Organization in Sex-Linked Regions.</title>
        <authorList>
            <person name="Hyden B."/>
            <person name="Feng K."/>
            <person name="Yates T.B."/>
            <person name="Jawdy S."/>
            <person name="Cereghino C."/>
            <person name="Smart L.B."/>
            <person name="Muchero W."/>
        </authorList>
    </citation>
    <scope>NUCLEOTIDE SEQUENCE [LARGE SCALE GENOMIC DNA]</scope>
    <source>
        <tissue evidence="2">Shoot tip</tissue>
    </source>
</reference>
<accession>A0AAD6K426</accession>
<feature type="domain" description="Gamma-glutamylcyclotransferase AIG2-like" evidence="1">
    <location>
        <begin position="16"/>
        <end position="48"/>
    </location>
</feature>
<keyword evidence="3" id="KW-1185">Reference proteome</keyword>
<name>A0AAD6K426_9ROSI</name>
<organism evidence="2 3">
    <name type="scientific">Salix udensis</name>
    <dbReference type="NCBI Taxonomy" id="889485"/>
    <lineage>
        <taxon>Eukaryota</taxon>
        <taxon>Viridiplantae</taxon>
        <taxon>Streptophyta</taxon>
        <taxon>Embryophyta</taxon>
        <taxon>Tracheophyta</taxon>
        <taxon>Spermatophyta</taxon>
        <taxon>Magnoliopsida</taxon>
        <taxon>eudicotyledons</taxon>
        <taxon>Gunneridae</taxon>
        <taxon>Pentapetalae</taxon>
        <taxon>rosids</taxon>
        <taxon>fabids</taxon>
        <taxon>Malpighiales</taxon>
        <taxon>Salicaceae</taxon>
        <taxon>Saliceae</taxon>
        <taxon>Salix</taxon>
    </lineage>
</organism>
<sequence>MADAKNVSNETKQTLVFVYGTLKKDFPNHHLVQQLISPKRSHIRRHLHNPPTTPSRYWPLWDPLHAVPPWWRGSPKSMASYTP</sequence>
<dbReference type="EMBL" id="JAPFFJ010000012">
    <property type="protein sequence ID" value="KAJ6415552.1"/>
    <property type="molecule type" value="Genomic_DNA"/>
</dbReference>
<protein>
    <recommendedName>
        <fullName evidence="1">Gamma-glutamylcyclotransferase AIG2-like domain-containing protein</fullName>
    </recommendedName>
</protein>
<dbReference type="InterPro" id="IPR036568">
    <property type="entry name" value="GGCT-like_sf"/>
</dbReference>
<proteinExistence type="predicted"/>
<gene>
    <name evidence="2" type="ORF">OIU84_004367</name>
</gene>
<evidence type="ECO:0000259" key="1">
    <source>
        <dbReference type="Pfam" id="PF06094"/>
    </source>
</evidence>